<dbReference type="EMBL" id="FQZY01000008">
    <property type="protein sequence ID" value="SHJ39604.1"/>
    <property type="molecule type" value="Genomic_DNA"/>
</dbReference>
<dbReference type="PANTHER" id="PTHR38149">
    <property type="entry name" value="ATPASE"/>
    <property type="match status" value="1"/>
</dbReference>
<feature type="compositionally biased region" description="Gly residues" evidence="1">
    <location>
        <begin position="478"/>
        <end position="488"/>
    </location>
</feature>
<evidence type="ECO:0000259" key="4">
    <source>
        <dbReference type="Pfam" id="PF21117"/>
    </source>
</evidence>
<sequence>MKTLEKLLQQVDGKSYPAYKDLRGRYDFKDYQLNIEHVQGDPFAAPSKLSVDVPGGQADFPAWTYETKEKRVALQDFLLRGFYQQTGRYTHKAKGSGKSGVMSVSRCGQEVLERTGCEVQVTDGSVKVRLEVGFPANGRRIQAGELRRILFEFLPVCVKNALYYAKVDQKKLEQTIWLAEDQKALRGELKARKLAAFIANGAVLPRESGVSDLPMKQSVVFRSPKELEVTLDLPHTKGLTGMGIPEGVTLIVGGGYHGKSTVLQALERGVYPHICGDGREYVVTDESAVKLRAEDGRNICSVDISGFISNLPNKKDTHKFSTLDASGSTSQAANVAEAVSAGARVLLIDEDTSATNFMVRDELMQRVVHRDKEPIIPYVERVRELYEEHGISTILVAGSSGAYFQVADTIVQMDAYVPYVITEAAKREAENFPKLKCDAKPLEKVKQNRVPLVKNQGNDSRAAGRDDNYRYGGYGGRGGRGAYGGQDGHVGRGERNGRGEHGGRGDQNRTKIKGLGRDGFLLNKEQIELRYVEQIVDGEQTQMLAQILNYMLEHVFDGTKNLDLCVSQVERLLREKGMAAVVGDRCIPGNLAMPRREEIYACVNRYRGLKVR</sequence>
<dbReference type="OrthoDB" id="9809999at2"/>
<dbReference type="PANTHER" id="PTHR38149:SF1">
    <property type="entry name" value="ATPASE"/>
    <property type="match status" value="1"/>
</dbReference>
<organism evidence="5 6">
    <name type="scientific">Hespellia stercorisuis DSM 15480</name>
    <dbReference type="NCBI Taxonomy" id="1121950"/>
    <lineage>
        <taxon>Bacteria</taxon>
        <taxon>Bacillati</taxon>
        <taxon>Bacillota</taxon>
        <taxon>Clostridia</taxon>
        <taxon>Lachnospirales</taxon>
        <taxon>Lachnospiraceae</taxon>
        <taxon>Hespellia</taxon>
    </lineage>
</organism>
<dbReference type="Proteomes" id="UP000184301">
    <property type="component" value="Unassembled WGS sequence"/>
</dbReference>
<feature type="compositionally biased region" description="Basic and acidic residues" evidence="1">
    <location>
        <begin position="489"/>
        <end position="509"/>
    </location>
</feature>
<feature type="domain" description="MRB1590-like C-terminal" evidence="4">
    <location>
        <begin position="511"/>
        <end position="612"/>
    </location>
</feature>
<dbReference type="Pfam" id="PF20446">
    <property type="entry name" value="ABC_N"/>
    <property type="match status" value="1"/>
</dbReference>
<dbReference type="SUPFAM" id="SSF52540">
    <property type="entry name" value="P-loop containing nucleoside triphosphate hydrolases"/>
    <property type="match status" value="1"/>
</dbReference>
<dbReference type="InterPro" id="IPR019195">
    <property type="entry name" value="ABC_ATPase_put"/>
</dbReference>
<reference evidence="5 6" key="1">
    <citation type="submission" date="2016-11" db="EMBL/GenBank/DDBJ databases">
        <authorList>
            <person name="Jaros S."/>
            <person name="Januszkiewicz K."/>
            <person name="Wedrychowicz H."/>
        </authorList>
    </citation>
    <scope>NUCLEOTIDE SEQUENCE [LARGE SCALE GENOMIC DNA]</scope>
    <source>
        <strain evidence="5 6">DSM 15480</strain>
    </source>
</reference>
<dbReference type="InterPro" id="IPR046833">
    <property type="entry name" value="ABC_N"/>
</dbReference>
<dbReference type="Pfam" id="PF21117">
    <property type="entry name" value="MRB1590_C"/>
    <property type="match status" value="1"/>
</dbReference>
<keyword evidence="6" id="KW-1185">Reference proteome</keyword>
<feature type="region of interest" description="Disordered" evidence="1">
    <location>
        <begin position="478"/>
        <end position="510"/>
    </location>
</feature>
<gene>
    <name evidence="5" type="ORF">SAMN02745243_00476</name>
</gene>
<dbReference type="Pfam" id="PF09818">
    <property type="entry name" value="ABC_ATPase"/>
    <property type="match status" value="1"/>
</dbReference>
<evidence type="ECO:0000259" key="2">
    <source>
        <dbReference type="Pfam" id="PF09818"/>
    </source>
</evidence>
<feature type="domain" description="ATPase of the ABC class C-terminal" evidence="2">
    <location>
        <begin position="169"/>
        <end position="435"/>
    </location>
</feature>
<protein>
    <submittedName>
        <fullName evidence="5">Predicted ATPase of the ABC class</fullName>
    </submittedName>
</protein>
<proteinExistence type="predicted"/>
<evidence type="ECO:0000313" key="5">
    <source>
        <dbReference type="EMBL" id="SHJ39604.1"/>
    </source>
</evidence>
<evidence type="ECO:0000313" key="6">
    <source>
        <dbReference type="Proteomes" id="UP000184301"/>
    </source>
</evidence>
<dbReference type="InterPro" id="IPR049069">
    <property type="entry name" value="MRB1590-like_C"/>
</dbReference>
<dbReference type="AlphaFoldDB" id="A0A1M6IYR4"/>
<evidence type="ECO:0000259" key="3">
    <source>
        <dbReference type="Pfam" id="PF20446"/>
    </source>
</evidence>
<dbReference type="RefSeq" id="WP_073104483.1">
    <property type="nucleotide sequence ID" value="NZ_FQZY01000008.1"/>
</dbReference>
<dbReference type="InterPro" id="IPR027417">
    <property type="entry name" value="P-loop_NTPase"/>
</dbReference>
<accession>A0A1M6IYR4</accession>
<name>A0A1M6IYR4_9FIRM</name>
<evidence type="ECO:0000256" key="1">
    <source>
        <dbReference type="SAM" id="MobiDB-lite"/>
    </source>
</evidence>
<dbReference type="InterPro" id="IPR046834">
    <property type="entry name" value="ABC_ATPase_C"/>
</dbReference>
<feature type="domain" description="ATPase of the ABC class N-terminal" evidence="3">
    <location>
        <begin position="1"/>
        <end position="164"/>
    </location>
</feature>